<keyword evidence="3" id="KW-1185">Reference proteome</keyword>
<reference evidence="3" key="1">
    <citation type="journal article" date="2011" name="Genetics">
        <title>Massive changes in genome architecture accompany the transition to self-fertility in the filamentous fungus Neurospora tetrasperma.</title>
        <authorList>
            <person name="Ellison C.E."/>
            <person name="Stajich J.E."/>
            <person name="Jacobson D.J."/>
            <person name="Natvig D.O."/>
            <person name="Lapidus A."/>
            <person name="Foster B."/>
            <person name="Aerts A."/>
            <person name="Riley R."/>
            <person name="Lindquist E.A."/>
            <person name="Grigoriev I.V."/>
            <person name="Taylor J.W."/>
        </authorList>
    </citation>
    <scope>NUCLEOTIDE SEQUENCE [LARGE SCALE GENOMIC DNA]</scope>
    <source>
        <strain evidence="3">FGSC 2508 / P0657</strain>
    </source>
</reference>
<evidence type="ECO:0000313" key="2">
    <source>
        <dbReference type="EMBL" id="EGO54254.1"/>
    </source>
</evidence>
<feature type="domain" description="Cellobiose dehydrogenase-like cytochrome" evidence="1">
    <location>
        <begin position="33"/>
        <end position="211"/>
    </location>
</feature>
<sequence>MHLPRVAMSLASLLGASKPALTPRQFEPDSSVYVDADTGLTFASYTSDRSIIFRVAIPDVIPADLIYDTVLQIVAPIDVGWAGFAWGGHMTYNPLGIAWANDKEVVLSPRIAYGYYSPPAYTDSHYTVLKKGTHINATHFQVTAKCTGCSSWGDESTGIGNIDPEYQTTLAYAYGNTKVDTPADVQSTFGIHDSLGHPIYDLAVAKNADFAKKVAALAAAGEAT</sequence>
<dbReference type="PANTHER" id="PTHR47797:SF5">
    <property type="entry name" value="CELLOBIOSE DEHYDROGENASE CYTOCHROME DOMAIN-CONTAINING PROTEIN"/>
    <property type="match status" value="1"/>
</dbReference>
<dbReference type="Pfam" id="PF16010">
    <property type="entry name" value="CDH-cyt"/>
    <property type="match status" value="1"/>
</dbReference>
<evidence type="ECO:0000313" key="3">
    <source>
        <dbReference type="Proteomes" id="UP000008065"/>
    </source>
</evidence>
<name>F8MWY3_NEUT8</name>
<dbReference type="HOGENOM" id="CLU_081649_1_0_1"/>
<dbReference type="PANTHER" id="PTHR47797">
    <property type="entry name" value="DEHYDROGENASE, PUTATIVE (AFU_ORTHOLOGUE AFUA_8G05805)-RELATED"/>
    <property type="match status" value="1"/>
</dbReference>
<dbReference type="AlphaFoldDB" id="F8MWY3"/>
<dbReference type="VEuPathDB" id="FungiDB:NEUTE1DRAFT_140583"/>
<dbReference type="Proteomes" id="UP000008065">
    <property type="component" value="Unassembled WGS sequence"/>
</dbReference>
<protein>
    <recommendedName>
        <fullName evidence="1">Cellobiose dehydrogenase-like cytochrome domain-containing protein</fullName>
    </recommendedName>
</protein>
<accession>F8MWY3</accession>
<dbReference type="InterPro" id="IPR015920">
    <property type="entry name" value="Cellobiose_DH-like_cyt"/>
</dbReference>
<dbReference type="OrthoDB" id="413885at2759"/>
<dbReference type="KEGG" id="nte:NEUTE1DRAFT140583"/>
<dbReference type="GeneID" id="20826172"/>
<dbReference type="EMBL" id="GL891307">
    <property type="protein sequence ID" value="EGO54254.1"/>
    <property type="molecule type" value="Genomic_DNA"/>
</dbReference>
<dbReference type="CDD" id="cd09630">
    <property type="entry name" value="CDH_like_cytochrome"/>
    <property type="match status" value="1"/>
</dbReference>
<evidence type="ECO:0000259" key="1">
    <source>
        <dbReference type="Pfam" id="PF16010"/>
    </source>
</evidence>
<dbReference type="RefSeq" id="XP_009854229.1">
    <property type="nucleotide sequence ID" value="XM_009855927.1"/>
</dbReference>
<dbReference type="SUPFAM" id="SSF49344">
    <property type="entry name" value="CBD9-like"/>
    <property type="match status" value="1"/>
</dbReference>
<gene>
    <name evidence="2" type="ORF">NEUTE1DRAFT_140583</name>
</gene>
<proteinExistence type="predicted"/>
<organism evidence="2 3">
    <name type="scientific">Neurospora tetrasperma (strain FGSC 2508 / ATCC MYA-4615 / P0657)</name>
    <dbReference type="NCBI Taxonomy" id="510951"/>
    <lineage>
        <taxon>Eukaryota</taxon>
        <taxon>Fungi</taxon>
        <taxon>Dikarya</taxon>
        <taxon>Ascomycota</taxon>
        <taxon>Pezizomycotina</taxon>
        <taxon>Sordariomycetes</taxon>
        <taxon>Sordariomycetidae</taxon>
        <taxon>Sordariales</taxon>
        <taxon>Sordariaceae</taxon>
        <taxon>Neurospora</taxon>
    </lineage>
</organism>
<dbReference type="Gene3D" id="2.60.40.1210">
    <property type="entry name" value="Cellobiose dehydrogenase, cytochrome domain"/>
    <property type="match status" value="1"/>
</dbReference>